<dbReference type="KEGG" id="rbg:BG454_01515"/>
<dbReference type="InterPro" id="IPR007016">
    <property type="entry name" value="O-antigen_ligase-rel_domated"/>
</dbReference>
<evidence type="ECO:0000259" key="6">
    <source>
        <dbReference type="Pfam" id="PF04932"/>
    </source>
</evidence>
<keyword evidence="2 5" id="KW-0812">Transmembrane</keyword>
<evidence type="ECO:0000256" key="5">
    <source>
        <dbReference type="SAM" id="Phobius"/>
    </source>
</evidence>
<evidence type="ECO:0000256" key="3">
    <source>
        <dbReference type="ARBA" id="ARBA00022989"/>
    </source>
</evidence>
<dbReference type="AlphaFoldDB" id="A0A2K8K5D3"/>
<feature type="transmembrane region" description="Helical" evidence="5">
    <location>
        <begin position="43"/>
        <end position="58"/>
    </location>
</feature>
<feature type="transmembrane region" description="Helical" evidence="5">
    <location>
        <begin position="179"/>
        <end position="197"/>
    </location>
</feature>
<dbReference type="STRING" id="441209.GCA_001870665_00933"/>
<organism evidence="7 8">
    <name type="scientific">Roseinatronobacter bogoriensis subsp. barguzinensis</name>
    <dbReference type="NCBI Taxonomy" id="441209"/>
    <lineage>
        <taxon>Bacteria</taxon>
        <taxon>Pseudomonadati</taxon>
        <taxon>Pseudomonadota</taxon>
        <taxon>Alphaproteobacteria</taxon>
        <taxon>Rhodobacterales</taxon>
        <taxon>Paracoccaceae</taxon>
        <taxon>Roseinatronobacter</taxon>
    </lineage>
</organism>
<feature type="transmembrane region" description="Helical" evidence="5">
    <location>
        <begin position="203"/>
        <end position="222"/>
    </location>
</feature>
<keyword evidence="3 5" id="KW-1133">Transmembrane helix</keyword>
<dbReference type="PANTHER" id="PTHR37422">
    <property type="entry name" value="TEICHURONIC ACID BIOSYNTHESIS PROTEIN TUAE"/>
    <property type="match status" value="1"/>
</dbReference>
<evidence type="ECO:0000256" key="2">
    <source>
        <dbReference type="ARBA" id="ARBA00022692"/>
    </source>
</evidence>
<feature type="transmembrane region" description="Helical" evidence="5">
    <location>
        <begin position="118"/>
        <end position="135"/>
    </location>
</feature>
<dbReference type="Pfam" id="PF04932">
    <property type="entry name" value="Wzy_C"/>
    <property type="match status" value="1"/>
</dbReference>
<feature type="transmembrane region" description="Helical" evidence="5">
    <location>
        <begin position="234"/>
        <end position="258"/>
    </location>
</feature>
<dbReference type="RefSeq" id="WP_071479990.1">
    <property type="nucleotide sequence ID" value="NZ_CP024899.1"/>
</dbReference>
<comment type="subcellular location">
    <subcellularLocation>
        <location evidence="1">Membrane</location>
        <topology evidence="1">Multi-pass membrane protein</topology>
    </subcellularLocation>
</comment>
<name>A0A2K8K5D3_9RHOB</name>
<dbReference type="OrthoDB" id="4391260at2"/>
<keyword evidence="4 5" id="KW-0472">Membrane</keyword>
<keyword evidence="8" id="KW-1185">Reference proteome</keyword>
<feature type="transmembrane region" description="Helical" evidence="5">
    <location>
        <begin position="70"/>
        <end position="87"/>
    </location>
</feature>
<evidence type="ECO:0000313" key="8">
    <source>
        <dbReference type="Proteomes" id="UP000228948"/>
    </source>
</evidence>
<keyword evidence="7" id="KW-0436">Ligase</keyword>
<dbReference type="GO" id="GO:0016020">
    <property type="term" value="C:membrane"/>
    <property type="evidence" value="ECO:0007669"/>
    <property type="project" value="UniProtKB-SubCell"/>
</dbReference>
<feature type="domain" description="O-antigen ligase-related" evidence="6">
    <location>
        <begin position="195"/>
        <end position="337"/>
    </location>
</feature>
<evidence type="ECO:0000256" key="1">
    <source>
        <dbReference type="ARBA" id="ARBA00004141"/>
    </source>
</evidence>
<feature type="transmembrane region" description="Helical" evidence="5">
    <location>
        <begin position="330"/>
        <end position="354"/>
    </location>
</feature>
<dbReference type="EMBL" id="CP024899">
    <property type="protein sequence ID" value="ATX64671.1"/>
    <property type="molecule type" value="Genomic_DNA"/>
</dbReference>
<reference evidence="7 8" key="1">
    <citation type="submission" date="2017-11" db="EMBL/GenBank/DDBJ databases">
        <title>Revised Sequence and Annotation of the Rhodobaca barguzinensis strain alga05 Genome.</title>
        <authorList>
            <person name="Kopejtka K."/>
            <person name="Tomasch J.M."/>
            <person name="Bunk B."/>
            <person name="Koblizek M."/>
        </authorList>
    </citation>
    <scope>NUCLEOTIDE SEQUENCE [LARGE SCALE GENOMIC DNA]</scope>
    <source>
        <strain evidence="8">alga05</strain>
    </source>
</reference>
<dbReference type="InterPro" id="IPR051533">
    <property type="entry name" value="WaaL-like"/>
</dbReference>
<dbReference type="GO" id="GO:0016874">
    <property type="term" value="F:ligase activity"/>
    <property type="evidence" value="ECO:0007669"/>
    <property type="project" value="UniProtKB-KW"/>
</dbReference>
<feature type="transmembrane region" description="Helical" evidence="5">
    <location>
        <begin position="93"/>
        <end position="111"/>
    </location>
</feature>
<gene>
    <name evidence="7" type="ORF">BG454_01515</name>
</gene>
<sequence>MDYAQWQATRKARRTRVINLCPNALLGLASLTSLVFVSHLGRNGVLIFLLTGVLLLARRLDLTLREVREYWWVWLFPLWCILSVLWSEHPHLSLRHGIQLLVTFMVAVTLAQRLSPIVFLRILFIALATAGIASLLIGDTRADGIWIGIFDSKNYYAFTMVALTLCSFALVMDASQTKAWRLAGFGGVLMGIPQIIMAESAGAAIASLFVLAVALVIIRSHKLPPARRTQRIKWLWTLAIAGVLVALALSDMIMNFVFEVTGKDPSLTGRTDLWMVAIDQIARSPFLGSGYSAFWVEGNAIAESIWAEFHIGSKSGFNFHNLYLSNAVEIGLIGVLLQLSLLAPAFVLCSRWLLHASGAPAMFCFMALCFVLVLSLVEVPVFFEFHALSVMTLASLVYGLRAARELPQLRPARRTPQTKRTATI</sequence>
<evidence type="ECO:0000313" key="7">
    <source>
        <dbReference type="EMBL" id="ATX64671.1"/>
    </source>
</evidence>
<feature type="transmembrane region" description="Helical" evidence="5">
    <location>
        <begin position="20"/>
        <end position="37"/>
    </location>
</feature>
<feature type="transmembrane region" description="Helical" evidence="5">
    <location>
        <begin position="385"/>
        <end position="403"/>
    </location>
</feature>
<feature type="transmembrane region" description="Helical" evidence="5">
    <location>
        <begin position="155"/>
        <end position="172"/>
    </location>
</feature>
<dbReference type="Proteomes" id="UP000228948">
    <property type="component" value="Chromosome"/>
</dbReference>
<feature type="transmembrane region" description="Helical" evidence="5">
    <location>
        <begin position="361"/>
        <end position="379"/>
    </location>
</feature>
<proteinExistence type="predicted"/>
<dbReference type="PANTHER" id="PTHR37422:SF17">
    <property type="entry name" value="O-ANTIGEN LIGASE"/>
    <property type="match status" value="1"/>
</dbReference>
<accession>A0A2K8K5D3</accession>
<evidence type="ECO:0000256" key="4">
    <source>
        <dbReference type="ARBA" id="ARBA00023136"/>
    </source>
</evidence>
<protein>
    <submittedName>
        <fullName evidence="7">Ligase</fullName>
    </submittedName>
</protein>